<dbReference type="AlphaFoldDB" id="A0A9N9I7E5"/>
<name>A0A9N9I7E5_9GLOM</name>
<evidence type="ECO:0000313" key="1">
    <source>
        <dbReference type="EMBL" id="CAG8723230.1"/>
    </source>
</evidence>
<sequence length="83" mass="9527">AKEALIMFFPTIVIHPYSTFKTIPKVVQDSKESVKGHTEFILVVHVEQHMVFVDILNSYPKLPNEQMTSLGEEYLHPKENSIS</sequence>
<organism evidence="1 2">
    <name type="scientific">Funneliformis caledonium</name>
    <dbReference type="NCBI Taxonomy" id="1117310"/>
    <lineage>
        <taxon>Eukaryota</taxon>
        <taxon>Fungi</taxon>
        <taxon>Fungi incertae sedis</taxon>
        <taxon>Mucoromycota</taxon>
        <taxon>Glomeromycotina</taxon>
        <taxon>Glomeromycetes</taxon>
        <taxon>Glomerales</taxon>
        <taxon>Glomeraceae</taxon>
        <taxon>Funneliformis</taxon>
    </lineage>
</organism>
<gene>
    <name evidence="1" type="ORF">FCALED_LOCUS14507</name>
</gene>
<accession>A0A9N9I7E5</accession>
<dbReference type="EMBL" id="CAJVPQ010010602">
    <property type="protein sequence ID" value="CAG8723230.1"/>
    <property type="molecule type" value="Genomic_DNA"/>
</dbReference>
<comment type="caution">
    <text evidence="1">The sequence shown here is derived from an EMBL/GenBank/DDBJ whole genome shotgun (WGS) entry which is preliminary data.</text>
</comment>
<feature type="non-terminal residue" evidence="1">
    <location>
        <position position="1"/>
    </location>
</feature>
<protein>
    <submittedName>
        <fullName evidence="1">9403_t:CDS:1</fullName>
    </submittedName>
</protein>
<keyword evidence="2" id="KW-1185">Reference proteome</keyword>
<evidence type="ECO:0000313" key="2">
    <source>
        <dbReference type="Proteomes" id="UP000789570"/>
    </source>
</evidence>
<proteinExistence type="predicted"/>
<dbReference type="Proteomes" id="UP000789570">
    <property type="component" value="Unassembled WGS sequence"/>
</dbReference>
<reference evidence="1" key="1">
    <citation type="submission" date="2021-06" db="EMBL/GenBank/DDBJ databases">
        <authorList>
            <person name="Kallberg Y."/>
            <person name="Tangrot J."/>
            <person name="Rosling A."/>
        </authorList>
    </citation>
    <scope>NUCLEOTIDE SEQUENCE</scope>
    <source>
        <strain evidence="1">UK204</strain>
    </source>
</reference>